<evidence type="ECO:0000313" key="3">
    <source>
        <dbReference type="EMBL" id="CAH0379643.1"/>
    </source>
</evidence>
<gene>
    <name evidence="2" type="ORF">PCAL00307_LOCUS71</name>
    <name evidence="3" type="ORF">PECAL_6P12700</name>
</gene>
<evidence type="ECO:0000313" key="4">
    <source>
        <dbReference type="Proteomes" id="UP000789595"/>
    </source>
</evidence>
<reference evidence="2" key="1">
    <citation type="submission" date="2021-01" db="EMBL/GenBank/DDBJ databases">
        <authorList>
            <person name="Corre E."/>
            <person name="Pelletier E."/>
            <person name="Niang G."/>
            <person name="Scheremetjew M."/>
            <person name="Finn R."/>
            <person name="Kale V."/>
            <person name="Holt S."/>
            <person name="Cochrane G."/>
            <person name="Meng A."/>
            <person name="Brown T."/>
            <person name="Cohen L."/>
        </authorList>
    </citation>
    <scope>NUCLEOTIDE SEQUENCE</scope>
    <source>
        <strain evidence="2">CCMP1756</strain>
    </source>
</reference>
<reference evidence="3" key="2">
    <citation type="submission" date="2021-11" db="EMBL/GenBank/DDBJ databases">
        <authorList>
            <consortium name="Genoscope - CEA"/>
            <person name="William W."/>
        </authorList>
    </citation>
    <scope>NUCLEOTIDE SEQUENCE</scope>
</reference>
<name>A0A7S3ZJ58_9STRA</name>
<evidence type="ECO:0000313" key="2">
    <source>
        <dbReference type="EMBL" id="CAE0684637.1"/>
    </source>
</evidence>
<sequence>MAESHAAVVTPDDETKTHFSPAGSPTTKGSPTKRAAAPAIDVLDDDVLDNCLGFLDAEDELLRGPIRAVASGWRATAARCAKRSVPTVCARLARLPGARRERHAKDAAKRLASLAGLPATHPQLNVAVALWFVDNQDGTGPLVDDTKVARQLWAFVDEVGDGAAVLNDAIDVWPHRVRAFATEVGIKRRERSAFVGTCRGGAAAAKLRGAKRCDDACSTRRAIDAVFADVLRVAREPWTLGPPPDAVSRLTGPVGKMRRFFRAFAALHGVVGGHAEIYYERRASEPYDVTLLLPRAQLAVVAHWDAEDVAGAVAGLREVDVSSALARWQLLVDENSTGGFEVVRDLDF</sequence>
<dbReference type="EMBL" id="HBIW01000090">
    <property type="protein sequence ID" value="CAE0684637.1"/>
    <property type="molecule type" value="Transcribed_RNA"/>
</dbReference>
<dbReference type="EMBL" id="CAKKNE010000006">
    <property type="protein sequence ID" value="CAH0379643.1"/>
    <property type="molecule type" value="Genomic_DNA"/>
</dbReference>
<proteinExistence type="predicted"/>
<keyword evidence="4" id="KW-1185">Reference proteome</keyword>
<organism evidence="2">
    <name type="scientific">Pelagomonas calceolata</name>
    <dbReference type="NCBI Taxonomy" id="35677"/>
    <lineage>
        <taxon>Eukaryota</taxon>
        <taxon>Sar</taxon>
        <taxon>Stramenopiles</taxon>
        <taxon>Ochrophyta</taxon>
        <taxon>Pelagophyceae</taxon>
        <taxon>Pelagomonadales</taxon>
        <taxon>Pelagomonadaceae</taxon>
        <taxon>Pelagomonas</taxon>
    </lineage>
</organism>
<feature type="region of interest" description="Disordered" evidence="1">
    <location>
        <begin position="1"/>
        <end position="35"/>
    </location>
</feature>
<dbReference type="Proteomes" id="UP000789595">
    <property type="component" value="Unassembled WGS sequence"/>
</dbReference>
<evidence type="ECO:0000256" key="1">
    <source>
        <dbReference type="SAM" id="MobiDB-lite"/>
    </source>
</evidence>
<accession>A0A7S3ZJ58</accession>
<protein>
    <submittedName>
        <fullName evidence="2">Uncharacterized protein</fullName>
    </submittedName>
</protein>
<dbReference type="AlphaFoldDB" id="A0A7S3ZJ58"/>